<comment type="caution">
    <text evidence="4">The sequence shown here is derived from an EMBL/GenBank/DDBJ whole genome shotgun (WGS) entry which is preliminary data.</text>
</comment>
<protein>
    <recommendedName>
        <fullName evidence="3">FecR protein domain-containing protein</fullName>
    </recommendedName>
</protein>
<evidence type="ECO:0000313" key="4">
    <source>
        <dbReference type="EMBL" id="GHB96433.1"/>
    </source>
</evidence>
<keyword evidence="2" id="KW-0732">Signal</keyword>
<accession>A0A8J3DAA3</accession>
<feature type="chain" id="PRO_5035249097" description="FecR protein domain-containing protein" evidence="2">
    <location>
        <begin position="30"/>
        <end position="304"/>
    </location>
</feature>
<reference evidence="4" key="1">
    <citation type="journal article" date="2014" name="Int. J. Syst. Evol. Microbiol.">
        <title>Complete genome sequence of Corynebacterium casei LMG S-19264T (=DSM 44701T), isolated from a smear-ripened cheese.</title>
        <authorList>
            <consortium name="US DOE Joint Genome Institute (JGI-PGF)"/>
            <person name="Walter F."/>
            <person name="Albersmeier A."/>
            <person name="Kalinowski J."/>
            <person name="Ruckert C."/>
        </authorList>
    </citation>
    <scope>NUCLEOTIDE SEQUENCE</scope>
    <source>
        <strain evidence="4">KCTC 12870</strain>
    </source>
</reference>
<dbReference type="Proteomes" id="UP000642829">
    <property type="component" value="Unassembled WGS sequence"/>
</dbReference>
<proteinExistence type="predicted"/>
<evidence type="ECO:0000256" key="2">
    <source>
        <dbReference type="SAM" id="SignalP"/>
    </source>
</evidence>
<dbReference type="InterPro" id="IPR006860">
    <property type="entry name" value="FecR"/>
</dbReference>
<sequence>MNTQFHRTATFRIASLASLALIIFSIAWAQSPSAPAAAATATMKPAIALVARVTGNATYTDYALGEEGRIEPKMRFKQGVTINTASDATVVLLFSNGSSLTIKPDTTLSIEEYLQAPLPQDAPTLDSLDKEPTTSKTKLRLLEGDIIGSVKKLNTEEGSSYQVDSPIGTAGIRGTNYEFSTNIRGIATPSGRFGIAIGNGIYIPLSNKEEVVGALEELNFTGVLNGDGSITITSIQAQGMSEAQATSINISASQAQALFAEFSNDDFNPDAPGAKGGEFSVKVTPTTPAPRVTPEQGVNNNTGQ</sequence>
<dbReference type="AlphaFoldDB" id="A0A8J3DAA3"/>
<dbReference type="Pfam" id="PF04773">
    <property type="entry name" value="FecR"/>
    <property type="match status" value="1"/>
</dbReference>
<feature type="domain" description="FecR protein" evidence="3">
    <location>
        <begin position="81"/>
        <end position="179"/>
    </location>
</feature>
<evidence type="ECO:0000313" key="5">
    <source>
        <dbReference type="Proteomes" id="UP000642829"/>
    </source>
</evidence>
<gene>
    <name evidence="4" type="ORF">GCM10007047_10350</name>
</gene>
<dbReference type="EMBL" id="BMXG01000005">
    <property type="protein sequence ID" value="GHB96433.1"/>
    <property type="molecule type" value="Genomic_DNA"/>
</dbReference>
<organism evidence="4 5">
    <name type="scientific">Cerasicoccus arenae</name>
    <dbReference type="NCBI Taxonomy" id="424488"/>
    <lineage>
        <taxon>Bacteria</taxon>
        <taxon>Pseudomonadati</taxon>
        <taxon>Verrucomicrobiota</taxon>
        <taxon>Opitutia</taxon>
        <taxon>Puniceicoccales</taxon>
        <taxon>Cerasicoccaceae</taxon>
        <taxon>Cerasicoccus</taxon>
    </lineage>
</organism>
<feature type="compositionally biased region" description="Low complexity" evidence="1">
    <location>
        <begin position="281"/>
        <end position="294"/>
    </location>
</feature>
<keyword evidence="5" id="KW-1185">Reference proteome</keyword>
<feature type="region of interest" description="Disordered" evidence="1">
    <location>
        <begin position="264"/>
        <end position="304"/>
    </location>
</feature>
<dbReference type="PANTHER" id="PTHR38731">
    <property type="entry name" value="LIPL45-RELATED LIPOPROTEIN-RELATED"/>
    <property type="match status" value="1"/>
</dbReference>
<name>A0A8J3DAA3_9BACT</name>
<feature type="signal peptide" evidence="2">
    <location>
        <begin position="1"/>
        <end position="29"/>
    </location>
</feature>
<dbReference type="PANTHER" id="PTHR38731:SF1">
    <property type="entry name" value="FECR PROTEIN DOMAIN-CONTAINING PROTEIN"/>
    <property type="match status" value="1"/>
</dbReference>
<evidence type="ECO:0000256" key="1">
    <source>
        <dbReference type="SAM" id="MobiDB-lite"/>
    </source>
</evidence>
<reference evidence="4" key="2">
    <citation type="submission" date="2020-09" db="EMBL/GenBank/DDBJ databases">
        <authorList>
            <person name="Sun Q."/>
            <person name="Kim S."/>
        </authorList>
    </citation>
    <scope>NUCLEOTIDE SEQUENCE</scope>
    <source>
        <strain evidence="4">KCTC 12870</strain>
    </source>
</reference>
<evidence type="ECO:0000259" key="3">
    <source>
        <dbReference type="Pfam" id="PF04773"/>
    </source>
</evidence>
<dbReference type="RefSeq" id="WP_189512587.1">
    <property type="nucleotide sequence ID" value="NZ_BMXG01000005.1"/>
</dbReference>